<dbReference type="EMBL" id="BTGU01003452">
    <property type="protein sequence ID" value="GMN32533.1"/>
    <property type="molecule type" value="Genomic_DNA"/>
</dbReference>
<gene>
    <name evidence="3" type="ORF">TIFTF001_044696</name>
</gene>
<keyword evidence="2" id="KW-0472">Membrane</keyword>
<evidence type="ECO:0000313" key="4">
    <source>
        <dbReference type="Proteomes" id="UP001187192"/>
    </source>
</evidence>
<protein>
    <recommendedName>
        <fullName evidence="5">Retrotransposon gag domain-containing protein</fullName>
    </recommendedName>
</protein>
<accession>A0AA87ZSX9</accession>
<feature type="region of interest" description="Disordered" evidence="1">
    <location>
        <begin position="186"/>
        <end position="206"/>
    </location>
</feature>
<keyword evidence="2" id="KW-0812">Transmembrane</keyword>
<proteinExistence type="predicted"/>
<evidence type="ECO:0000256" key="1">
    <source>
        <dbReference type="SAM" id="MobiDB-lite"/>
    </source>
</evidence>
<name>A0AA87ZSX9_FICCA</name>
<evidence type="ECO:0000313" key="3">
    <source>
        <dbReference type="EMBL" id="GMN32533.1"/>
    </source>
</evidence>
<feature type="non-terminal residue" evidence="3">
    <location>
        <position position="1"/>
    </location>
</feature>
<organism evidence="3 4">
    <name type="scientific">Ficus carica</name>
    <name type="common">Common fig</name>
    <dbReference type="NCBI Taxonomy" id="3494"/>
    <lineage>
        <taxon>Eukaryota</taxon>
        <taxon>Viridiplantae</taxon>
        <taxon>Streptophyta</taxon>
        <taxon>Embryophyta</taxon>
        <taxon>Tracheophyta</taxon>
        <taxon>Spermatophyta</taxon>
        <taxon>Magnoliopsida</taxon>
        <taxon>eudicotyledons</taxon>
        <taxon>Gunneridae</taxon>
        <taxon>Pentapetalae</taxon>
        <taxon>rosids</taxon>
        <taxon>fabids</taxon>
        <taxon>Rosales</taxon>
        <taxon>Moraceae</taxon>
        <taxon>Ficeae</taxon>
        <taxon>Ficus</taxon>
    </lineage>
</organism>
<reference evidence="3" key="1">
    <citation type="submission" date="2023-07" db="EMBL/GenBank/DDBJ databases">
        <title>draft genome sequence of fig (Ficus carica).</title>
        <authorList>
            <person name="Takahashi T."/>
            <person name="Nishimura K."/>
        </authorList>
    </citation>
    <scope>NUCLEOTIDE SEQUENCE</scope>
</reference>
<sequence length="206" mass="23509">MFTTNKNEIKYKIRNDMKIRWLYLLSESSLSYVYAVGGSLQSWYQSGFLRLGFTVSLPSPPSLYDTMDPVRVEEDREAVTSFYETFPLLFDGTRRTVPLAAWLYDMESIFSMSYIQARLQVSLASRCLRGDARTWWMTLGEPALPERTWGHFRTLVIARYGPISDAGAEAPYRDPEIYQDMHFERGDASTRSPGFTQPGDAGPIGP</sequence>
<keyword evidence="2" id="KW-1133">Transmembrane helix</keyword>
<evidence type="ECO:0008006" key="5">
    <source>
        <dbReference type="Google" id="ProtNLM"/>
    </source>
</evidence>
<dbReference type="Proteomes" id="UP001187192">
    <property type="component" value="Unassembled WGS sequence"/>
</dbReference>
<feature type="transmembrane region" description="Helical" evidence="2">
    <location>
        <begin position="21"/>
        <end position="44"/>
    </location>
</feature>
<evidence type="ECO:0000256" key="2">
    <source>
        <dbReference type="SAM" id="Phobius"/>
    </source>
</evidence>
<comment type="caution">
    <text evidence="3">The sequence shown here is derived from an EMBL/GenBank/DDBJ whole genome shotgun (WGS) entry which is preliminary data.</text>
</comment>
<keyword evidence="4" id="KW-1185">Reference proteome</keyword>
<dbReference type="AlphaFoldDB" id="A0AA87ZSX9"/>